<dbReference type="InterPro" id="IPR036514">
    <property type="entry name" value="SGNH_hydro_sf"/>
</dbReference>
<dbReference type="Gene3D" id="3.40.50.1110">
    <property type="entry name" value="SGNH hydrolase"/>
    <property type="match status" value="1"/>
</dbReference>
<dbReference type="EMBL" id="FNAG01000002">
    <property type="protein sequence ID" value="SDD40473.1"/>
    <property type="molecule type" value="Genomic_DNA"/>
</dbReference>
<dbReference type="SUPFAM" id="SSF52266">
    <property type="entry name" value="SGNH hydrolase"/>
    <property type="match status" value="1"/>
</dbReference>
<protein>
    <recommendedName>
        <fullName evidence="3">SGNH/GDSL hydrolase family protein</fullName>
    </recommendedName>
</protein>
<name>A0A1G6UGP8_9GAMM</name>
<dbReference type="STRING" id="265719.SAMN04488509_102328"/>
<dbReference type="OrthoDB" id="9792428at2"/>
<reference evidence="1 2" key="1">
    <citation type="submission" date="2016-10" db="EMBL/GenBank/DDBJ databases">
        <authorList>
            <person name="de Groot N.N."/>
        </authorList>
    </citation>
    <scope>NUCLEOTIDE SEQUENCE [LARGE SCALE GENOMIC DNA]</scope>
    <source>
        <strain evidence="1 2">DSM 16957</strain>
    </source>
</reference>
<evidence type="ECO:0000313" key="1">
    <source>
        <dbReference type="EMBL" id="SDD40473.1"/>
    </source>
</evidence>
<dbReference type="AlphaFoldDB" id="A0A1G6UGP8"/>
<proteinExistence type="predicted"/>
<gene>
    <name evidence="1" type="ORF">SAMN04488509_102328</name>
</gene>
<evidence type="ECO:0008006" key="3">
    <source>
        <dbReference type="Google" id="ProtNLM"/>
    </source>
</evidence>
<organism evidence="1 2">
    <name type="scientific">Aquimonas voraii</name>
    <dbReference type="NCBI Taxonomy" id="265719"/>
    <lineage>
        <taxon>Bacteria</taxon>
        <taxon>Pseudomonadati</taxon>
        <taxon>Pseudomonadota</taxon>
        <taxon>Gammaproteobacteria</taxon>
        <taxon>Lysobacterales</taxon>
        <taxon>Lysobacteraceae</taxon>
        <taxon>Aquimonas</taxon>
    </lineage>
</organism>
<dbReference type="RefSeq" id="WP_143006562.1">
    <property type="nucleotide sequence ID" value="NZ_FNAG01000002.1"/>
</dbReference>
<dbReference type="Proteomes" id="UP000199603">
    <property type="component" value="Unassembled WGS sequence"/>
</dbReference>
<keyword evidence="2" id="KW-1185">Reference proteome</keyword>
<dbReference type="GO" id="GO:0016788">
    <property type="term" value="F:hydrolase activity, acting on ester bonds"/>
    <property type="evidence" value="ECO:0007669"/>
    <property type="project" value="UniProtKB-ARBA"/>
</dbReference>
<accession>A0A1G6UGP8</accession>
<sequence length="273" mass="29109">MSRRSFLAAAISALTLSACGLPTRERPERVLFVGNSLIYRNDLPNQFAQLASAALGRPVEAEMLARGGAHLSHHVAAGVVQRELASGGYTALVMQEFGGGLRCHAELAKFGFTCQASHAAHAELAALAQRHGARPVLLGSYRMDARGAGVLSQAEAELATRIGALHAGLGDFPSLRAAHPDWLWLDPDDGQHPGLDLTLLMALRTLRVLFQATLPAAPLDLRYRDYRGSQLPELDRLASAQAIDAPLSQRALRAGALAQRVRAAGWSLPPQVG</sequence>
<dbReference type="PROSITE" id="PS51257">
    <property type="entry name" value="PROKAR_LIPOPROTEIN"/>
    <property type="match status" value="1"/>
</dbReference>
<evidence type="ECO:0000313" key="2">
    <source>
        <dbReference type="Proteomes" id="UP000199603"/>
    </source>
</evidence>